<dbReference type="Gene3D" id="3.30.479.20">
    <property type="entry name" value="Elongation factor Ts, dimerisation domain"/>
    <property type="match status" value="2"/>
</dbReference>
<sequence>MPAITAAMVGELRAKTDAPMMECKKALTEADGDMVRAEEILRVKLGSKASKAASRITAEGVIAAYIDGSKGAVVEINCETDFVSKNDDFLKFANDVAKLVAEHNPADVAALSALPLEGKTVEQVRADLIGKIGENMTIRRFQRYETSGKLAAYLHGTRIGVVVEYEGADAEVGKNVAMHIAAMKPVAVSGDQVSPELIEKERKVAAEKAAESGKPAEIVAKMVEGSVQKFLKEVSLFNQAYVKDDKSTVEQMLKANNTSVKSFTMFVVGEGIEKKQDDFAAEVAAQVAAAKQS</sequence>
<gene>
    <name evidence="6" type="primary">tsf</name>
    <name evidence="10" type="ORF">PCO31111_03541</name>
</gene>
<dbReference type="FunFam" id="1.10.286.20:FF:000001">
    <property type="entry name" value="Elongation factor Ts"/>
    <property type="match status" value="1"/>
</dbReference>
<dbReference type="FunFam" id="1.10.8.10:FF:000001">
    <property type="entry name" value="Elongation factor Ts"/>
    <property type="match status" value="1"/>
</dbReference>
<comment type="function">
    <text evidence="6 7">Associates with the EF-Tu.GDP complex and induces the exchange of GDP to GTP. It remains bound to the aminoacyl-tRNA.EF-Tu.GTP complex up to the GTP hydrolysis stage on the ribosome.</text>
</comment>
<organism evidence="10 11">
    <name type="scientific">Pandoraea communis</name>
    <dbReference type="NCBI Taxonomy" id="2508297"/>
    <lineage>
        <taxon>Bacteria</taxon>
        <taxon>Pseudomonadati</taxon>
        <taxon>Pseudomonadota</taxon>
        <taxon>Betaproteobacteria</taxon>
        <taxon>Burkholderiales</taxon>
        <taxon>Burkholderiaceae</taxon>
        <taxon>Pandoraea</taxon>
    </lineage>
</organism>
<dbReference type="GO" id="GO:0003746">
    <property type="term" value="F:translation elongation factor activity"/>
    <property type="evidence" value="ECO:0007669"/>
    <property type="project" value="UniProtKB-UniRule"/>
</dbReference>
<comment type="similarity">
    <text evidence="1 6 7">Belongs to the EF-Ts family.</text>
</comment>
<keyword evidence="4 6" id="KW-0251">Elongation factor</keyword>
<keyword evidence="3 6" id="KW-0963">Cytoplasm</keyword>
<dbReference type="PANTHER" id="PTHR11741">
    <property type="entry name" value="ELONGATION FACTOR TS"/>
    <property type="match status" value="1"/>
</dbReference>
<dbReference type="CDD" id="cd14275">
    <property type="entry name" value="UBA_EF-Ts"/>
    <property type="match status" value="1"/>
</dbReference>
<dbReference type="InterPro" id="IPR001816">
    <property type="entry name" value="Transl_elong_EFTs/EF1B"/>
</dbReference>
<dbReference type="Pfam" id="PF00889">
    <property type="entry name" value="EF_TS"/>
    <property type="match status" value="1"/>
</dbReference>
<dbReference type="NCBIfam" id="TIGR00116">
    <property type="entry name" value="tsf"/>
    <property type="match status" value="1"/>
</dbReference>
<evidence type="ECO:0000256" key="8">
    <source>
        <dbReference type="RuleBase" id="RU000643"/>
    </source>
</evidence>
<evidence type="ECO:0000259" key="9">
    <source>
        <dbReference type="Pfam" id="PF00889"/>
    </source>
</evidence>
<feature type="region of interest" description="Involved in Mg(2+) ion dislocation from EF-Tu" evidence="6">
    <location>
        <begin position="80"/>
        <end position="83"/>
    </location>
</feature>
<dbReference type="RefSeq" id="WP_150586027.1">
    <property type="nucleotide sequence ID" value="NZ_CABPSE010000012.1"/>
</dbReference>
<dbReference type="InterPro" id="IPR036402">
    <property type="entry name" value="EF-Ts_dimer_sf"/>
</dbReference>
<dbReference type="Proteomes" id="UP000383971">
    <property type="component" value="Unassembled WGS sequence"/>
</dbReference>
<dbReference type="PROSITE" id="PS01127">
    <property type="entry name" value="EF_TS_2"/>
    <property type="match status" value="1"/>
</dbReference>
<dbReference type="InterPro" id="IPR009060">
    <property type="entry name" value="UBA-like_sf"/>
</dbReference>
<evidence type="ECO:0000256" key="2">
    <source>
        <dbReference type="ARBA" id="ARBA00016956"/>
    </source>
</evidence>
<keyword evidence="5 6" id="KW-0648">Protein biosynthesis</keyword>
<feature type="domain" description="Translation elongation factor EFTs/EF1B dimerisation" evidence="9">
    <location>
        <begin position="71"/>
        <end position="270"/>
    </location>
</feature>
<evidence type="ECO:0000256" key="7">
    <source>
        <dbReference type="RuleBase" id="RU000642"/>
    </source>
</evidence>
<reference evidence="10 11" key="1">
    <citation type="submission" date="2019-08" db="EMBL/GenBank/DDBJ databases">
        <authorList>
            <person name="Peeters C."/>
        </authorList>
    </citation>
    <scope>NUCLEOTIDE SEQUENCE [LARGE SCALE GENOMIC DNA]</scope>
    <source>
        <strain evidence="10 11">LMG 31111</strain>
    </source>
</reference>
<dbReference type="SUPFAM" id="SSF54713">
    <property type="entry name" value="Elongation factor Ts (EF-Ts), dimerisation domain"/>
    <property type="match status" value="2"/>
</dbReference>
<evidence type="ECO:0000313" key="11">
    <source>
        <dbReference type="Proteomes" id="UP000383971"/>
    </source>
</evidence>
<accession>A0A5E4WVA1</accession>
<dbReference type="EMBL" id="CABPSE010000012">
    <property type="protein sequence ID" value="VVE28712.1"/>
    <property type="molecule type" value="Genomic_DNA"/>
</dbReference>
<dbReference type="PANTHER" id="PTHR11741:SF0">
    <property type="entry name" value="ELONGATION FACTOR TS, MITOCHONDRIAL"/>
    <property type="match status" value="1"/>
</dbReference>
<evidence type="ECO:0000256" key="5">
    <source>
        <dbReference type="ARBA" id="ARBA00022917"/>
    </source>
</evidence>
<dbReference type="InterPro" id="IPR018101">
    <property type="entry name" value="Transl_elong_Ts_CS"/>
</dbReference>
<evidence type="ECO:0000256" key="3">
    <source>
        <dbReference type="ARBA" id="ARBA00022490"/>
    </source>
</evidence>
<evidence type="ECO:0000256" key="1">
    <source>
        <dbReference type="ARBA" id="ARBA00005532"/>
    </source>
</evidence>
<dbReference type="AlphaFoldDB" id="A0A5E4WVA1"/>
<dbReference type="GO" id="GO:0005737">
    <property type="term" value="C:cytoplasm"/>
    <property type="evidence" value="ECO:0007669"/>
    <property type="project" value="UniProtKB-SubCell"/>
</dbReference>
<protein>
    <recommendedName>
        <fullName evidence="2 6">Elongation factor Ts</fullName>
        <shortName evidence="6">EF-Ts</shortName>
    </recommendedName>
</protein>
<dbReference type="InterPro" id="IPR014039">
    <property type="entry name" value="Transl_elong_EFTs/EF1B_dimer"/>
</dbReference>
<keyword evidence="11" id="KW-1185">Reference proteome</keyword>
<dbReference type="Gene3D" id="1.10.8.10">
    <property type="entry name" value="DNA helicase RuvA subunit, C-terminal domain"/>
    <property type="match status" value="1"/>
</dbReference>
<proteinExistence type="inferred from homology"/>
<evidence type="ECO:0000256" key="6">
    <source>
        <dbReference type="HAMAP-Rule" id="MF_00050"/>
    </source>
</evidence>
<dbReference type="SUPFAM" id="SSF46934">
    <property type="entry name" value="UBA-like"/>
    <property type="match status" value="1"/>
</dbReference>
<evidence type="ECO:0000313" key="10">
    <source>
        <dbReference type="EMBL" id="VVE28712.1"/>
    </source>
</evidence>
<comment type="subcellular location">
    <subcellularLocation>
        <location evidence="6 8">Cytoplasm</location>
    </subcellularLocation>
</comment>
<dbReference type="Gene3D" id="1.10.286.20">
    <property type="match status" value="1"/>
</dbReference>
<dbReference type="HAMAP" id="MF_00050">
    <property type="entry name" value="EF_Ts"/>
    <property type="match status" value="1"/>
</dbReference>
<evidence type="ECO:0000256" key="4">
    <source>
        <dbReference type="ARBA" id="ARBA00022768"/>
    </source>
</evidence>
<name>A0A5E4WVA1_9BURK</name>